<dbReference type="PROSITE" id="PS51272">
    <property type="entry name" value="SLH"/>
    <property type="match status" value="2"/>
</dbReference>
<feature type="signal peptide" evidence="2">
    <location>
        <begin position="1"/>
        <end position="26"/>
    </location>
</feature>
<sequence>MKSNNLKRAAALGLAALMLAPSATFAKEFKDVKKKNNKYSWAYDAIDILSDKNVISGHPDGEFKPGESVSLEELLQLIKQVLRPSDEEIKNATTKYSKMAKDNGVNKWAEEAVCLALDRGYLDENSLKKANERGFFKISQREYPSRGDIAIFFARALQLSPNGNTNLLKHNDKDKLSDTLKGYLSSLVEAKIFTATGSDGNFEGDRPITRAETAIITKASFDYAEKNKIEAKTEKMKGTVVLSSKLNKVNVVIIENKGTKYSFDLDNNTKYKLKDKDIKLEDIKAGQEVEIEYTKAKTGEREGTAKTITVTNAMLDMVGYVNSKGNNQITLRYRDNSDSLNFRTTSKISTSDTKTFDLDKNVKIKAYGKDLKLEDIAVDDLVEFKTNADNKITEITVFPKEAYVKGQIVSMENTNKDKASIKLKLSDGKTYEFYITNETNRLNDVSLNDNVTFYVKYKVLIGKSDNQNNGLAMGRVRNVSLYETTFDYYRKSSDPYIELELNSGGYKTYSLVKDPIIREGGIRVNSVTEDFLRGKTVNLKLNDNGKVEEINIVNKDLQFNTMFQVLRANKTSNQFNTYAVTLKVIQSDNNRIKPGETINLSLEGNVLLNDVFLANGYLDERSNIQQLNIEEVVGNTGYYELDQVNSIRERRNFYTFKQLERNSSRNTDSSSRNSDVFTYK</sequence>
<feature type="region of interest" description="Disordered" evidence="1">
    <location>
        <begin position="661"/>
        <end position="680"/>
    </location>
</feature>
<evidence type="ECO:0000256" key="1">
    <source>
        <dbReference type="SAM" id="MobiDB-lite"/>
    </source>
</evidence>
<dbReference type="InterPro" id="IPR001119">
    <property type="entry name" value="SLH_dom"/>
</dbReference>
<protein>
    <submittedName>
        <fullName evidence="4">S-layer homology domain</fullName>
    </submittedName>
</protein>
<organism evidence="4 5">
    <name type="scientific">Peptoniphilus harei</name>
    <dbReference type="NCBI Taxonomy" id="54005"/>
    <lineage>
        <taxon>Bacteria</taxon>
        <taxon>Bacillati</taxon>
        <taxon>Bacillota</taxon>
        <taxon>Tissierellia</taxon>
        <taxon>Tissierellales</taxon>
        <taxon>Peptoniphilaceae</taxon>
        <taxon>Peptoniphilus</taxon>
    </lineage>
</organism>
<evidence type="ECO:0000259" key="3">
    <source>
        <dbReference type="PROSITE" id="PS51272"/>
    </source>
</evidence>
<dbReference type="GeneID" id="83863081"/>
<dbReference type="AlphaFoldDB" id="A0A2X1Y5U4"/>
<dbReference type="Pfam" id="PF00395">
    <property type="entry name" value="SLH"/>
    <property type="match status" value="2"/>
</dbReference>
<feature type="domain" description="SLH" evidence="3">
    <location>
        <begin position="167"/>
        <end position="231"/>
    </location>
</feature>
<name>A0A2X1Y5U4_9FIRM</name>
<keyword evidence="2" id="KW-0732">Signal</keyword>
<dbReference type="Proteomes" id="UP000250070">
    <property type="component" value="Unassembled WGS sequence"/>
</dbReference>
<proteinExistence type="predicted"/>
<feature type="domain" description="SLH" evidence="3">
    <location>
        <begin position="29"/>
        <end position="92"/>
    </location>
</feature>
<evidence type="ECO:0000313" key="5">
    <source>
        <dbReference type="Proteomes" id="UP000250070"/>
    </source>
</evidence>
<dbReference type="OrthoDB" id="2065578at2"/>
<evidence type="ECO:0000313" key="4">
    <source>
        <dbReference type="EMBL" id="SPY48524.1"/>
    </source>
</evidence>
<dbReference type="EMBL" id="UATM01000032">
    <property type="protein sequence ID" value="SPY48524.1"/>
    <property type="molecule type" value="Genomic_DNA"/>
</dbReference>
<reference evidence="4 5" key="1">
    <citation type="submission" date="2018-06" db="EMBL/GenBank/DDBJ databases">
        <authorList>
            <consortium name="Pathogen Informatics"/>
            <person name="Doyle S."/>
        </authorList>
    </citation>
    <scope>NUCLEOTIDE SEQUENCE [LARGE SCALE GENOMIC DNA]</scope>
    <source>
        <strain evidence="4 5">NCTC13076</strain>
    </source>
</reference>
<gene>
    <name evidence="4" type="ORF">NCTC13076_01610</name>
</gene>
<feature type="compositionally biased region" description="Low complexity" evidence="1">
    <location>
        <begin position="664"/>
        <end position="680"/>
    </location>
</feature>
<accession>A0A2X1Y5U4</accession>
<evidence type="ECO:0000256" key="2">
    <source>
        <dbReference type="SAM" id="SignalP"/>
    </source>
</evidence>
<feature type="chain" id="PRO_5016131711" evidence="2">
    <location>
        <begin position="27"/>
        <end position="680"/>
    </location>
</feature>
<dbReference type="RefSeq" id="WP_112890180.1">
    <property type="nucleotide sequence ID" value="NZ_CP068103.1"/>
</dbReference>